<evidence type="ECO:0000256" key="2">
    <source>
        <dbReference type="ARBA" id="ARBA00005801"/>
    </source>
</evidence>
<dbReference type="AlphaFoldDB" id="A0AAU7VNS9"/>
<evidence type="ECO:0000256" key="1">
    <source>
        <dbReference type="ARBA" id="ARBA00004651"/>
    </source>
</evidence>
<evidence type="ECO:0000259" key="8">
    <source>
        <dbReference type="Pfam" id="PF01478"/>
    </source>
</evidence>
<dbReference type="Pfam" id="PF01478">
    <property type="entry name" value="Peptidase_A24"/>
    <property type="match status" value="1"/>
</dbReference>
<keyword evidence="5 7" id="KW-1133">Transmembrane helix</keyword>
<evidence type="ECO:0000256" key="7">
    <source>
        <dbReference type="SAM" id="Phobius"/>
    </source>
</evidence>
<comment type="similarity">
    <text evidence="2">Belongs to the peptidase A24 family.</text>
</comment>
<feature type="transmembrane region" description="Helical" evidence="7">
    <location>
        <begin position="116"/>
        <end position="148"/>
    </location>
</feature>
<dbReference type="PANTHER" id="PTHR30487">
    <property type="entry name" value="TYPE 4 PREPILIN-LIKE PROTEINS LEADER PEPTIDE-PROCESSING ENZYME"/>
    <property type="match status" value="1"/>
</dbReference>
<evidence type="ECO:0000256" key="5">
    <source>
        <dbReference type="ARBA" id="ARBA00022989"/>
    </source>
</evidence>
<evidence type="ECO:0000256" key="4">
    <source>
        <dbReference type="ARBA" id="ARBA00022692"/>
    </source>
</evidence>
<dbReference type="Gene3D" id="1.20.120.1220">
    <property type="match status" value="1"/>
</dbReference>
<dbReference type="Pfam" id="PF06750">
    <property type="entry name" value="A24_N_bact"/>
    <property type="match status" value="1"/>
</dbReference>
<feature type="transmembrane region" description="Helical" evidence="7">
    <location>
        <begin position="60"/>
        <end position="80"/>
    </location>
</feature>
<keyword evidence="4 7" id="KW-0812">Transmembrane</keyword>
<feature type="domain" description="Prepilin type IV endopeptidase peptidase" evidence="8">
    <location>
        <begin position="92"/>
        <end position="191"/>
    </location>
</feature>
<dbReference type="InterPro" id="IPR050882">
    <property type="entry name" value="Prepilin_peptidase/N-MTase"/>
</dbReference>
<dbReference type="RefSeq" id="WP_350344537.1">
    <property type="nucleotide sequence ID" value="NZ_CP158367.1"/>
</dbReference>
<organism evidence="10">
    <name type="scientific">Proteinivorax tanatarense</name>
    <dbReference type="NCBI Taxonomy" id="1260629"/>
    <lineage>
        <taxon>Bacteria</taxon>
        <taxon>Bacillati</taxon>
        <taxon>Bacillota</taxon>
        <taxon>Clostridia</taxon>
        <taxon>Eubacteriales</taxon>
        <taxon>Proteinivoracaceae</taxon>
        <taxon>Proteinivorax</taxon>
    </lineage>
</organism>
<evidence type="ECO:0000313" key="10">
    <source>
        <dbReference type="EMBL" id="XBX75800.1"/>
    </source>
</evidence>
<protein>
    <submittedName>
        <fullName evidence="10">Prepilin peptidase</fullName>
    </submittedName>
</protein>
<feature type="transmembrane region" description="Helical" evidence="7">
    <location>
        <begin position="168"/>
        <end position="194"/>
    </location>
</feature>
<reference evidence="10" key="2">
    <citation type="submission" date="2024-06" db="EMBL/GenBank/DDBJ databases">
        <authorList>
            <person name="Petrova K.O."/>
            <person name="Toshchakov S.V."/>
            <person name="Boltjanskaja Y.V."/>
            <person name="Kevbrin V."/>
        </authorList>
    </citation>
    <scope>NUCLEOTIDE SEQUENCE</scope>
    <source>
        <strain evidence="10">Z-910T</strain>
    </source>
</reference>
<evidence type="ECO:0000259" key="9">
    <source>
        <dbReference type="Pfam" id="PF06750"/>
    </source>
</evidence>
<comment type="subcellular location">
    <subcellularLocation>
        <location evidence="1">Cell membrane</location>
        <topology evidence="1">Multi-pass membrane protein</topology>
    </subcellularLocation>
</comment>
<feature type="domain" description="Prepilin peptidase A24 N-terminal" evidence="9">
    <location>
        <begin position="1"/>
        <end position="77"/>
    </location>
</feature>
<name>A0AAU7VNS9_9FIRM</name>
<feature type="transmembrane region" description="Helical" evidence="7">
    <location>
        <begin position="86"/>
        <end position="104"/>
    </location>
</feature>
<evidence type="ECO:0000256" key="6">
    <source>
        <dbReference type="ARBA" id="ARBA00023136"/>
    </source>
</evidence>
<dbReference type="EMBL" id="CP158367">
    <property type="protein sequence ID" value="XBX75800.1"/>
    <property type="molecule type" value="Genomic_DNA"/>
</dbReference>
<feature type="transmembrane region" description="Helical" evidence="7">
    <location>
        <begin position="206"/>
        <end position="229"/>
    </location>
</feature>
<accession>A0AAU7VNS9</accession>
<gene>
    <name evidence="10" type="ORF">PRVXT_000956</name>
</gene>
<dbReference type="GO" id="GO:0006465">
    <property type="term" value="P:signal peptide processing"/>
    <property type="evidence" value="ECO:0007669"/>
    <property type="project" value="TreeGrafter"/>
</dbReference>
<keyword evidence="6 7" id="KW-0472">Membrane</keyword>
<dbReference type="InterPro" id="IPR000045">
    <property type="entry name" value="Prepilin_IV_endopep_pep"/>
</dbReference>
<dbReference type="GO" id="GO:0004190">
    <property type="term" value="F:aspartic-type endopeptidase activity"/>
    <property type="evidence" value="ECO:0007669"/>
    <property type="project" value="InterPro"/>
</dbReference>
<dbReference type="GO" id="GO:0005886">
    <property type="term" value="C:plasma membrane"/>
    <property type="evidence" value="ECO:0007669"/>
    <property type="project" value="UniProtKB-SubCell"/>
</dbReference>
<proteinExistence type="inferred from homology"/>
<sequence length="236" mass="25898">MVGSFCNVLIYRLPLKKSIVFPSSHCINCKKRIKIIHLIPLIGFLICKGKCHNCNSQISLRYPLIEIIIAALFLLTYNLLGLNIEALFFLNLAVVSLVIAFIDLKHLIIPDELNIWLTLTGAVYVVYTATYLNVFAAIAFFTFFYAVAIISKGGMGGGDIKYVFPLGLHLGIINGALMLLLSFVIGGIVGIILLSLGRGRKTAVPFGPFLATATFITIFWGESIIDIYLRLVINGG</sequence>
<dbReference type="PANTHER" id="PTHR30487:SF0">
    <property type="entry name" value="PREPILIN LEADER PEPTIDASE_N-METHYLTRANSFERASE-RELATED"/>
    <property type="match status" value="1"/>
</dbReference>
<dbReference type="InterPro" id="IPR010627">
    <property type="entry name" value="Prepilin_pept_A24_N"/>
</dbReference>
<keyword evidence="3" id="KW-1003">Cell membrane</keyword>
<evidence type="ECO:0000256" key="3">
    <source>
        <dbReference type="ARBA" id="ARBA00022475"/>
    </source>
</evidence>
<reference evidence="10" key="1">
    <citation type="journal article" date="2013" name="Extremophiles">
        <title>Proteinivorax tanatarense gen. nov., sp. nov., an anaerobic, haloalkaliphilic, proteolytic bacterium isolated from a decaying algal bloom, and proposal of Proteinivoraceae fam. nov.</title>
        <authorList>
            <person name="Kevbrin V."/>
            <person name="Boltyanskaya Y."/>
            <person name="Zhilina T."/>
            <person name="Kolganova T."/>
            <person name="Lavrentjeva E."/>
            <person name="Kuznetsov B."/>
        </authorList>
    </citation>
    <scope>NUCLEOTIDE SEQUENCE</scope>
    <source>
        <strain evidence="10">Z-910T</strain>
    </source>
</reference>